<keyword evidence="1" id="KW-0732">Signal</keyword>
<dbReference type="SUPFAM" id="SSF51126">
    <property type="entry name" value="Pectin lyase-like"/>
    <property type="match status" value="2"/>
</dbReference>
<proteinExistence type="predicted"/>
<reference evidence="3" key="1">
    <citation type="submission" date="2023-08" db="EMBL/GenBank/DDBJ databases">
        <title>Black Yeasts Isolated from many extreme environments.</title>
        <authorList>
            <person name="Coleine C."/>
            <person name="Stajich J.E."/>
            <person name="Selbmann L."/>
        </authorList>
    </citation>
    <scope>NUCLEOTIDE SEQUENCE</scope>
    <source>
        <strain evidence="3">CCFEE 5810</strain>
    </source>
</reference>
<evidence type="ECO:0000259" key="2">
    <source>
        <dbReference type="Pfam" id="PF12708"/>
    </source>
</evidence>
<protein>
    <recommendedName>
        <fullName evidence="2">Rhamnogalacturonase A/B/Epimerase-like pectate lyase domain-containing protein</fullName>
    </recommendedName>
</protein>
<dbReference type="PANTHER" id="PTHR33928">
    <property type="entry name" value="POLYGALACTURONASE QRT3"/>
    <property type="match status" value="1"/>
</dbReference>
<evidence type="ECO:0000256" key="1">
    <source>
        <dbReference type="SAM" id="SignalP"/>
    </source>
</evidence>
<organism evidence="3 4">
    <name type="scientific">Elasticomyces elasticus</name>
    <dbReference type="NCBI Taxonomy" id="574655"/>
    <lineage>
        <taxon>Eukaryota</taxon>
        <taxon>Fungi</taxon>
        <taxon>Dikarya</taxon>
        <taxon>Ascomycota</taxon>
        <taxon>Pezizomycotina</taxon>
        <taxon>Dothideomycetes</taxon>
        <taxon>Dothideomycetidae</taxon>
        <taxon>Mycosphaerellales</taxon>
        <taxon>Teratosphaeriaceae</taxon>
        <taxon>Elasticomyces</taxon>
    </lineage>
</organism>
<dbReference type="AlphaFoldDB" id="A0AAN7W0V3"/>
<feature type="chain" id="PRO_5043005648" description="Rhamnogalacturonase A/B/Epimerase-like pectate lyase domain-containing protein" evidence="1">
    <location>
        <begin position="23"/>
        <end position="696"/>
    </location>
</feature>
<dbReference type="Proteomes" id="UP001310594">
    <property type="component" value="Unassembled WGS sequence"/>
</dbReference>
<dbReference type="PANTHER" id="PTHR33928:SF2">
    <property type="entry name" value="PECTATE LYASE SUPERFAMILY PROTEIN DOMAIN-CONTAINING PROTEIN-RELATED"/>
    <property type="match status" value="1"/>
</dbReference>
<evidence type="ECO:0000313" key="3">
    <source>
        <dbReference type="EMBL" id="KAK5693464.1"/>
    </source>
</evidence>
<accession>A0AAN7W0V3</accession>
<feature type="signal peptide" evidence="1">
    <location>
        <begin position="1"/>
        <end position="22"/>
    </location>
</feature>
<evidence type="ECO:0000313" key="4">
    <source>
        <dbReference type="Proteomes" id="UP001310594"/>
    </source>
</evidence>
<dbReference type="InterPro" id="IPR024535">
    <property type="entry name" value="RHGA/B-epi-like_pectate_lyase"/>
</dbReference>
<name>A0AAN7W0V3_9PEZI</name>
<gene>
    <name evidence="3" type="ORF">LTR97_010033</name>
</gene>
<dbReference type="Gene3D" id="2.160.20.10">
    <property type="entry name" value="Single-stranded right-handed beta-helix, Pectin lyase-like"/>
    <property type="match status" value="2"/>
</dbReference>
<dbReference type="Pfam" id="PF12708">
    <property type="entry name" value="Pect-lyase_RHGA_epim"/>
    <property type="match status" value="1"/>
</dbReference>
<dbReference type="InterPro" id="IPR039279">
    <property type="entry name" value="QRT3-like"/>
</dbReference>
<comment type="caution">
    <text evidence="3">The sequence shown here is derived from an EMBL/GenBank/DDBJ whole genome shotgun (WGS) entry which is preliminary data.</text>
</comment>
<dbReference type="GO" id="GO:0004650">
    <property type="term" value="F:polygalacturonase activity"/>
    <property type="evidence" value="ECO:0007669"/>
    <property type="project" value="InterPro"/>
</dbReference>
<feature type="domain" description="Rhamnogalacturonase A/B/Epimerase-like pectate lyase" evidence="2">
    <location>
        <begin position="106"/>
        <end position="346"/>
    </location>
</feature>
<dbReference type="InterPro" id="IPR012334">
    <property type="entry name" value="Pectin_lyas_fold"/>
</dbReference>
<dbReference type="CDD" id="cd23668">
    <property type="entry name" value="GH55_beta13glucanase-like"/>
    <property type="match status" value="1"/>
</dbReference>
<dbReference type="EMBL" id="JAVRQU010000017">
    <property type="protein sequence ID" value="KAK5693464.1"/>
    <property type="molecule type" value="Genomic_DNA"/>
</dbReference>
<sequence length="696" mass="76122">MACRRLGLLLAAACTLLTASNALLDSGGSSPINPLSLVDFKLQLDDLGMPNFDSELKHTERLGVRGAPADEHLHAKRYGSGTPFWFGDIPRPGFPAYGRNSTYVVYRNVKDYGAIGDGITDDTWAISNASFDGNRCGGHSGGYENCKVPNSYGECGCDSQTTTPAIIYFPAGTYLVSSPIIQQYYTQYVGDANNLPVMKAASTFSGAGIFDTDPYIIFNDQWFQNQNNFWRHIRNFVFDTTSVPSEQDMHAVHWQVAQGASLQNIVVNMPSDPNTKHVGIYMENGSSQFFEDVIINGGYQGLWSGNQQLNVRNITFNNCVTGIFQGWSWIWSYNGLTFNNCDVGVNMTTGGVRPTYNTVVFGDSVWNNCGVGLITNFNATTLPTNAAGLVIDHSRFVDTPVILQQANGTTILEGCGAPGCQGETVLDLFVQGVTYSIYDALTVASNGTCYGAQATRARIQQEWPAANRPVKSPSLLDENGNFLARSRPQYEGVPLADFRSIVRDGGCPNDGVTDATLCVQDFLDMLALPGNEGLVGFVDHGAYIIMDTINVPKNVRLIGEIWPYFMVTGPKFQDMADPRVAFRVGQRGDIGTTELVEIMFQTRGPTPGAILMEWNLECSGPATCGMWDTHWRIGGTNGTQLQNYNCIKHPARAHGSAAECYCAFLLLHVTSSARNMRTYANVVDIEPFADSHTHRF</sequence>
<dbReference type="InterPro" id="IPR011050">
    <property type="entry name" value="Pectin_lyase_fold/virulence"/>
</dbReference>